<comment type="caution">
    <text evidence="1">The sequence shown here is derived from an EMBL/GenBank/DDBJ whole genome shotgun (WGS) entry which is preliminary data.</text>
</comment>
<name>A0ABU6SNR4_9FABA</name>
<reference evidence="1 2" key="1">
    <citation type="journal article" date="2023" name="Plants (Basel)">
        <title>Bridging the Gap: Combining Genomics and Transcriptomics Approaches to Understand Stylosanthes scabra, an Orphan Legume from the Brazilian Caatinga.</title>
        <authorList>
            <person name="Ferreira-Neto J.R.C."/>
            <person name="da Silva M.D."/>
            <person name="Binneck E."/>
            <person name="de Melo N.F."/>
            <person name="da Silva R.H."/>
            <person name="de Melo A.L.T.M."/>
            <person name="Pandolfi V."/>
            <person name="Bustamante F.O."/>
            <person name="Brasileiro-Vidal A.C."/>
            <person name="Benko-Iseppon A.M."/>
        </authorList>
    </citation>
    <scope>NUCLEOTIDE SEQUENCE [LARGE SCALE GENOMIC DNA]</scope>
    <source>
        <tissue evidence="1">Leaves</tissue>
    </source>
</reference>
<sequence>MTHSSESLSDDQSMACFGCKSGKNDRSKSYIKIAWARETRDKIRLHTQEDVRRYVRVHICCLLWSLIFPEKPTTYVYGMFVQLLQDLDSIRGYSCGSVWERMPWIAPILRHELGPPHVPLANRWNYWPRRYNYRLKPVREFRKEIDDITFFVSPCPHKKHPQQQLQSLFQTELTTQWTTRETGSGDNTETSAACLLRQQQALCQTVYIPQISAPVSDTRRCALSPKMSFYALA</sequence>
<gene>
    <name evidence="1" type="ORF">PIB30_066992</name>
</gene>
<evidence type="ECO:0008006" key="3">
    <source>
        <dbReference type="Google" id="ProtNLM"/>
    </source>
</evidence>
<accession>A0ABU6SNR4</accession>
<keyword evidence="2" id="KW-1185">Reference proteome</keyword>
<organism evidence="1 2">
    <name type="scientific">Stylosanthes scabra</name>
    <dbReference type="NCBI Taxonomy" id="79078"/>
    <lineage>
        <taxon>Eukaryota</taxon>
        <taxon>Viridiplantae</taxon>
        <taxon>Streptophyta</taxon>
        <taxon>Embryophyta</taxon>
        <taxon>Tracheophyta</taxon>
        <taxon>Spermatophyta</taxon>
        <taxon>Magnoliopsida</taxon>
        <taxon>eudicotyledons</taxon>
        <taxon>Gunneridae</taxon>
        <taxon>Pentapetalae</taxon>
        <taxon>rosids</taxon>
        <taxon>fabids</taxon>
        <taxon>Fabales</taxon>
        <taxon>Fabaceae</taxon>
        <taxon>Papilionoideae</taxon>
        <taxon>50 kb inversion clade</taxon>
        <taxon>dalbergioids sensu lato</taxon>
        <taxon>Dalbergieae</taxon>
        <taxon>Pterocarpus clade</taxon>
        <taxon>Stylosanthes</taxon>
    </lineage>
</organism>
<dbReference type="Proteomes" id="UP001341840">
    <property type="component" value="Unassembled WGS sequence"/>
</dbReference>
<dbReference type="EMBL" id="JASCZI010061107">
    <property type="protein sequence ID" value="MED6137660.1"/>
    <property type="molecule type" value="Genomic_DNA"/>
</dbReference>
<evidence type="ECO:0000313" key="2">
    <source>
        <dbReference type="Proteomes" id="UP001341840"/>
    </source>
</evidence>
<evidence type="ECO:0000313" key="1">
    <source>
        <dbReference type="EMBL" id="MED6137660.1"/>
    </source>
</evidence>
<protein>
    <recommendedName>
        <fullName evidence="3">Aminotransferase-like plant mobile domain-containing protein</fullName>
    </recommendedName>
</protein>
<proteinExistence type="predicted"/>